<proteinExistence type="predicted"/>
<gene>
    <name evidence="3" type="ORF">SLEP1_g1003</name>
</gene>
<dbReference type="PANTHER" id="PTHR33223:SF11">
    <property type="entry name" value="ELEMENT PROTEIN, PUTATIVE-RELATED"/>
    <property type="match status" value="1"/>
</dbReference>
<organism evidence="3 4">
    <name type="scientific">Rubroshorea leprosula</name>
    <dbReference type="NCBI Taxonomy" id="152421"/>
    <lineage>
        <taxon>Eukaryota</taxon>
        <taxon>Viridiplantae</taxon>
        <taxon>Streptophyta</taxon>
        <taxon>Embryophyta</taxon>
        <taxon>Tracheophyta</taxon>
        <taxon>Spermatophyta</taxon>
        <taxon>Magnoliopsida</taxon>
        <taxon>eudicotyledons</taxon>
        <taxon>Gunneridae</taxon>
        <taxon>Pentapetalae</taxon>
        <taxon>rosids</taxon>
        <taxon>malvids</taxon>
        <taxon>Malvales</taxon>
        <taxon>Dipterocarpaceae</taxon>
        <taxon>Rubroshorea</taxon>
    </lineage>
</organism>
<comment type="caution">
    <text evidence="3">The sequence shown here is derived from an EMBL/GenBank/DDBJ whole genome shotgun (WGS) entry which is preliminary data.</text>
</comment>
<dbReference type="AlphaFoldDB" id="A0AAV5HH36"/>
<feature type="compositionally biased region" description="Basic and acidic residues" evidence="1">
    <location>
        <begin position="568"/>
        <end position="581"/>
    </location>
</feature>
<dbReference type="Proteomes" id="UP001054252">
    <property type="component" value="Unassembled WGS sequence"/>
</dbReference>
<dbReference type="Pfam" id="PF03732">
    <property type="entry name" value="Retrotrans_gag"/>
    <property type="match status" value="1"/>
</dbReference>
<feature type="domain" description="Retrotransposon gag" evidence="2">
    <location>
        <begin position="183"/>
        <end position="274"/>
    </location>
</feature>
<dbReference type="InterPro" id="IPR005162">
    <property type="entry name" value="Retrotrans_gag_dom"/>
</dbReference>
<evidence type="ECO:0000313" key="4">
    <source>
        <dbReference type="Proteomes" id="UP001054252"/>
    </source>
</evidence>
<keyword evidence="4" id="KW-1185">Reference proteome</keyword>
<reference evidence="3 4" key="1">
    <citation type="journal article" date="2021" name="Commun. Biol.">
        <title>The genome of Shorea leprosula (Dipterocarpaceae) highlights the ecological relevance of drought in aseasonal tropical rainforests.</title>
        <authorList>
            <person name="Ng K.K.S."/>
            <person name="Kobayashi M.J."/>
            <person name="Fawcett J.A."/>
            <person name="Hatakeyama M."/>
            <person name="Paape T."/>
            <person name="Ng C.H."/>
            <person name="Ang C.C."/>
            <person name="Tnah L.H."/>
            <person name="Lee C.T."/>
            <person name="Nishiyama T."/>
            <person name="Sese J."/>
            <person name="O'Brien M.J."/>
            <person name="Copetti D."/>
            <person name="Mohd Noor M.I."/>
            <person name="Ong R.C."/>
            <person name="Putra M."/>
            <person name="Sireger I.Z."/>
            <person name="Indrioko S."/>
            <person name="Kosugi Y."/>
            <person name="Izuno A."/>
            <person name="Isagi Y."/>
            <person name="Lee S.L."/>
            <person name="Shimizu K.K."/>
        </authorList>
    </citation>
    <scope>NUCLEOTIDE SEQUENCE [LARGE SCALE GENOMIC DNA]</scope>
    <source>
        <strain evidence="3">214</strain>
    </source>
</reference>
<accession>A0AAV5HH36</accession>
<dbReference type="EMBL" id="BPVZ01000001">
    <property type="protein sequence ID" value="GKU86486.1"/>
    <property type="molecule type" value="Genomic_DNA"/>
</dbReference>
<protein>
    <recommendedName>
        <fullName evidence="2">Retrotransposon gag domain-containing protein</fullName>
    </recommendedName>
</protein>
<evidence type="ECO:0000259" key="2">
    <source>
        <dbReference type="Pfam" id="PF03732"/>
    </source>
</evidence>
<sequence>MPRQIQEAPIPALEGQGNQPHPNIQQQNFFMGEGQRQHEPMEAAAPVADHGHQPQHRYIPPGMKGNVGPHHQSYPRDFFQPQVPPAQLVQHGLQNQPTQLFNRDQLIDLVQETYGPALRPLVRPTYRKPYPNVIDDENPFPRGFKLPEFTLFSGEVGQSTIEHIGRFTIQCGEASGDDNLKLRLFPSSLTRTALTWYLSLPQNSIYSWRQMEDLFHTQFYRCEPEVSMADLSRLAQKPGESSQAFLARFRRARLKCRVALPEQEFVKLAQNGLEIELRKKFEGMKFRDFYELSYKVAQYENLLKEDVQKKAASHRTYYSDPNFDLDVAEVVTDKHVVCPDLVRPTHQLETSVRRYVGEAGKQYTFDVSKASDIFDHLKKSGLIKLLPGHKISTAAEIGARDYCKFHNSWKHSTDNCLIFHNVLQEKIDKGILKFPDKAKETMGVDADPFPAMSVGVNVADLRIVTRNRSLPYAQRNLAAEDLRWVLEARRSRHSKTVRSDQQRFGGQGRITMTRNFSPEGARRYSTGTRSPRMVKLPLKSPSRRWEKVSHPKFPAQNPRTLRHRLQRKRAEERKRQQKLVEAEGSSSRKPRQPT</sequence>
<evidence type="ECO:0000313" key="3">
    <source>
        <dbReference type="EMBL" id="GKU86486.1"/>
    </source>
</evidence>
<feature type="compositionally biased region" description="Polar residues" evidence="1">
    <location>
        <begin position="16"/>
        <end position="26"/>
    </location>
</feature>
<feature type="region of interest" description="Disordered" evidence="1">
    <location>
        <begin position="510"/>
        <end position="594"/>
    </location>
</feature>
<feature type="region of interest" description="Disordered" evidence="1">
    <location>
        <begin position="1"/>
        <end position="26"/>
    </location>
</feature>
<name>A0AAV5HH36_9ROSI</name>
<evidence type="ECO:0000256" key="1">
    <source>
        <dbReference type="SAM" id="MobiDB-lite"/>
    </source>
</evidence>
<dbReference type="PANTHER" id="PTHR33223">
    <property type="entry name" value="CCHC-TYPE DOMAIN-CONTAINING PROTEIN"/>
    <property type="match status" value="1"/>
</dbReference>